<keyword evidence="2" id="KW-1185">Reference proteome</keyword>
<reference evidence="1 2" key="1">
    <citation type="journal article" date="2013" name="Nature">
        <title>Insights into bilaterian evolution from three spiralian genomes.</title>
        <authorList>
            <person name="Simakov O."/>
            <person name="Marletaz F."/>
            <person name="Cho S.J."/>
            <person name="Edsinger-Gonzales E."/>
            <person name="Havlak P."/>
            <person name="Hellsten U."/>
            <person name="Kuo D.H."/>
            <person name="Larsson T."/>
            <person name="Lv J."/>
            <person name="Arendt D."/>
            <person name="Savage R."/>
            <person name="Osoegawa K."/>
            <person name="de Jong P."/>
            <person name="Grimwood J."/>
            <person name="Chapman J.A."/>
            <person name="Shapiro H."/>
            <person name="Aerts A."/>
            <person name="Otillar R.P."/>
            <person name="Terry A.Y."/>
            <person name="Boore J.L."/>
            <person name="Grigoriev I.V."/>
            <person name="Lindberg D.R."/>
            <person name="Seaver E.C."/>
            <person name="Weisblat D.A."/>
            <person name="Putnam N.H."/>
            <person name="Rokhsar D.S."/>
        </authorList>
    </citation>
    <scope>NUCLEOTIDE SEQUENCE [LARGE SCALE GENOMIC DNA]</scope>
</reference>
<dbReference type="AlphaFoldDB" id="V4AHL0"/>
<sequence length="166" mass="19731">MDLQQPLKYILFKILRSSKVKVDSIFFTQKSETSNQFNAYKVLRFINGRENVETKEFEINDENSKVFPYLYEIKTNGKYIDRFRMLILPDKEDEVFGLGKFHMILETETPPSVSIIRKPEPQNKGETRSYEFLRTSTDFEYVKLYFVNTDLFTSIDIHKNKNITNL</sequence>
<dbReference type="KEGG" id="lgi:LOTGIDRAFT_171343"/>
<organism evidence="1 2">
    <name type="scientific">Lottia gigantea</name>
    <name type="common">Giant owl limpet</name>
    <dbReference type="NCBI Taxonomy" id="225164"/>
    <lineage>
        <taxon>Eukaryota</taxon>
        <taxon>Metazoa</taxon>
        <taxon>Spiralia</taxon>
        <taxon>Lophotrochozoa</taxon>
        <taxon>Mollusca</taxon>
        <taxon>Gastropoda</taxon>
        <taxon>Patellogastropoda</taxon>
        <taxon>Lottioidea</taxon>
        <taxon>Lottiidae</taxon>
        <taxon>Lottia</taxon>
    </lineage>
</organism>
<dbReference type="HOGENOM" id="CLU_1604572_0_0_1"/>
<dbReference type="GeneID" id="20241725"/>
<evidence type="ECO:0000313" key="1">
    <source>
        <dbReference type="EMBL" id="ESP03549.1"/>
    </source>
</evidence>
<proteinExistence type="predicted"/>
<protein>
    <submittedName>
        <fullName evidence="1">Uncharacterized protein</fullName>
    </submittedName>
</protein>
<dbReference type="RefSeq" id="XP_009045779.1">
    <property type="nucleotide sequence ID" value="XM_009047531.1"/>
</dbReference>
<accession>V4AHL0</accession>
<evidence type="ECO:0000313" key="2">
    <source>
        <dbReference type="Proteomes" id="UP000030746"/>
    </source>
</evidence>
<gene>
    <name evidence="1" type="ORF">LOTGIDRAFT_171343</name>
</gene>
<dbReference type="EMBL" id="KB199981">
    <property type="protein sequence ID" value="ESP03549.1"/>
    <property type="molecule type" value="Genomic_DNA"/>
</dbReference>
<name>V4AHL0_LOTGI</name>
<dbReference type="CTD" id="20241725"/>
<dbReference type="Proteomes" id="UP000030746">
    <property type="component" value="Unassembled WGS sequence"/>
</dbReference>